<gene>
    <name evidence="2" type="ORF">A2920_00735</name>
</gene>
<reference evidence="2 3" key="1">
    <citation type="journal article" date="2016" name="Nat. Commun.">
        <title>Thousands of microbial genomes shed light on interconnected biogeochemical processes in an aquifer system.</title>
        <authorList>
            <person name="Anantharaman K."/>
            <person name="Brown C.T."/>
            <person name="Hug L.A."/>
            <person name="Sharon I."/>
            <person name="Castelle C.J."/>
            <person name="Probst A.J."/>
            <person name="Thomas B.C."/>
            <person name="Singh A."/>
            <person name="Wilkins M.J."/>
            <person name="Karaoz U."/>
            <person name="Brodie E.L."/>
            <person name="Williams K.H."/>
            <person name="Hubbard S.S."/>
            <person name="Banfield J.F."/>
        </authorList>
    </citation>
    <scope>NUCLEOTIDE SEQUENCE [LARGE SCALE GENOMIC DNA]</scope>
</reference>
<evidence type="ECO:0000313" key="3">
    <source>
        <dbReference type="Proteomes" id="UP000179283"/>
    </source>
</evidence>
<dbReference type="GO" id="GO:0016747">
    <property type="term" value="F:acyltransferase activity, transferring groups other than amino-acyl groups"/>
    <property type="evidence" value="ECO:0007669"/>
    <property type="project" value="InterPro"/>
</dbReference>
<feature type="domain" description="N-acetyltransferase" evidence="1">
    <location>
        <begin position="4"/>
        <end position="161"/>
    </location>
</feature>
<organism evidence="2 3">
    <name type="scientific">Candidatus Zambryskibacteria bacterium RIFCSPLOWO2_01_FULL_43_17</name>
    <dbReference type="NCBI Taxonomy" id="1802760"/>
    <lineage>
        <taxon>Bacteria</taxon>
        <taxon>Candidatus Zambryskiibacteriota</taxon>
    </lineage>
</organism>
<dbReference type="CDD" id="cd04301">
    <property type="entry name" value="NAT_SF"/>
    <property type="match status" value="1"/>
</dbReference>
<dbReference type="Gene3D" id="3.40.630.30">
    <property type="match status" value="1"/>
</dbReference>
<accession>A0A1G2U702</accession>
<evidence type="ECO:0000313" key="2">
    <source>
        <dbReference type="EMBL" id="OHB04780.1"/>
    </source>
</evidence>
<evidence type="ECO:0000259" key="1">
    <source>
        <dbReference type="PROSITE" id="PS51186"/>
    </source>
</evidence>
<proteinExistence type="predicted"/>
<dbReference type="Proteomes" id="UP000179283">
    <property type="component" value="Unassembled WGS sequence"/>
</dbReference>
<dbReference type="EMBL" id="MHWD01000005">
    <property type="protein sequence ID" value="OHB04780.1"/>
    <property type="molecule type" value="Genomic_DNA"/>
</dbReference>
<dbReference type="SUPFAM" id="SSF55729">
    <property type="entry name" value="Acyl-CoA N-acyltransferases (Nat)"/>
    <property type="match status" value="1"/>
</dbReference>
<sequence>MFKGEVRQMKQEDLPRAEAILALYWSGELKDRFVKRMRDFVAQTEESIEQKYKYVVAEEGGEVVGMAALRKAPQFMSQFTTTSNPAEFYIAAVKYKEKGIGFALREERIKEARRLGFTEAVFFSAESHKDSWNFHDDSEFKRMGKALSPNGEGGQVWGMIL</sequence>
<protein>
    <recommendedName>
        <fullName evidence="1">N-acetyltransferase domain-containing protein</fullName>
    </recommendedName>
</protein>
<dbReference type="PROSITE" id="PS51186">
    <property type="entry name" value="GNAT"/>
    <property type="match status" value="1"/>
</dbReference>
<dbReference type="InterPro" id="IPR016181">
    <property type="entry name" value="Acyl_CoA_acyltransferase"/>
</dbReference>
<dbReference type="InterPro" id="IPR000182">
    <property type="entry name" value="GNAT_dom"/>
</dbReference>
<name>A0A1G2U702_9BACT</name>
<comment type="caution">
    <text evidence="2">The sequence shown here is derived from an EMBL/GenBank/DDBJ whole genome shotgun (WGS) entry which is preliminary data.</text>
</comment>
<dbReference type="AlphaFoldDB" id="A0A1G2U702"/>
<dbReference type="Pfam" id="PF00583">
    <property type="entry name" value="Acetyltransf_1"/>
    <property type="match status" value="1"/>
</dbReference>